<accession>A0A161M6C4</accession>
<evidence type="ECO:0000256" key="1">
    <source>
        <dbReference type="ARBA" id="ARBA00006817"/>
    </source>
</evidence>
<dbReference type="STRING" id="681398.PJIAN_4732"/>
<feature type="domain" description="Activator of Hsp90 ATPase homologue 1/2-like C-terminal" evidence="2">
    <location>
        <begin position="11"/>
        <end position="124"/>
    </location>
</feature>
<dbReference type="SUPFAM" id="SSF55961">
    <property type="entry name" value="Bet v1-like"/>
    <property type="match status" value="1"/>
</dbReference>
<dbReference type="OrthoDB" id="1445093at2"/>
<dbReference type="Gene3D" id="3.30.530.20">
    <property type="match status" value="1"/>
</dbReference>
<dbReference type="AlphaFoldDB" id="A0A161M6C4"/>
<dbReference type="EMBL" id="BDCR01000004">
    <property type="protein sequence ID" value="GAT64183.1"/>
    <property type="molecule type" value="Genomic_DNA"/>
</dbReference>
<comment type="similarity">
    <text evidence="1">Belongs to the AHA1 family.</text>
</comment>
<sequence length="125" mass="14325">MQTFKKHFIIKATPQDVYAALTNPEIIALWTGEDAVMSTTPDSEFEWWGGDICGKNIEFEQDKKIVQEWYFGETETSLVTIKTHQDKKGTDLEINQINIPDDAFENIVEGWEDAIVASLRDLLEE</sequence>
<comment type="caution">
    <text evidence="3">The sequence shown here is derived from an EMBL/GenBank/DDBJ whole genome shotgun (WGS) entry which is preliminary data.</text>
</comment>
<dbReference type="InterPro" id="IPR013538">
    <property type="entry name" value="ASHA1/2-like_C"/>
</dbReference>
<protein>
    <submittedName>
        <fullName evidence="3">Activator of Hsp90 ATPase homolog 1-like protein</fullName>
    </submittedName>
</protein>
<evidence type="ECO:0000259" key="2">
    <source>
        <dbReference type="Pfam" id="PF08327"/>
    </source>
</evidence>
<proteinExistence type="inferred from homology"/>
<reference evidence="4" key="1">
    <citation type="submission" date="2016-04" db="EMBL/GenBank/DDBJ databases">
        <title>Draft genome sequence of Paludibacter jiangxiensis strain NM7.</title>
        <authorList>
            <person name="Qiu Y."/>
            <person name="Matsuura N."/>
            <person name="Ohashi A."/>
            <person name="Tourlousse M.D."/>
            <person name="Sekiguchi Y."/>
        </authorList>
    </citation>
    <scope>NUCLEOTIDE SEQUENCE [LARGE SCALE GENOMIC DNA]</scope>
    <source>
        <strain evidence="4">NM7</strain>
    </source>
</reference>
<gene>
    <name evidence="3" type="ORF">PJIAN_4732</name>
</gene>
<evidence type="ECO:0000313" key="4">
    <source>
        <dbReference type="Proteomes" id="UP000076586"/>
    </source>
</evidence>
<name>A0A161M6C4_9BACT</name>
<dbReference type="Proteomes" id="UP000076586">
    <property type="component" value="Unassembled WGS sequence"/>
</dbReference>
<keyword evidence="4" id="KW-1185">Reference proteome</keyword>
<dbReference type="Pfam" id="PF08327">
    <property type="entry name" value="AHSA1"/>
    <property type="match status" value="1"/>
</dbReference>
<organism evidence="3 4">
    <name type="scientific">Paludibacter jiangxiensis</name>
    <dbReference type="NCBI Taxonomy" id="681398"/>
    <lineage>
        <taxon>Bacteria</taxon>
        <taxon>Pseudomonadati</taxon>
        <taxon>Bacteroidota</taxon>
        <taxon>Bacteroidia</taxon>
        <taxon>Bacteroidales</taxon>
        <taxon>Paludibacteraceae</taxon>
        <taxon>Paludibacter</taxon>
    </lineage>
</organism>
<dbReference type="InterPro" id="IPR023393">
    <property type="entry name" value="START-like_dom_sf"/>
</dbReference>
<reference evidence="4" key="2">
    <citation type="journal article" date="2017" name="Genome Announc.">
        <title>Draft genome sequence of Paludibacter jiangxiensis NM7(T), a propionate-producing fermentative bacterium.</title>
        <authorList>
            <person name="Qiu Y.-L."/>
            <person name="Tourlousse D.M."/>
            <person name="Matsuura N."/>
            <person name="Ohashi A."/>
            <person name="Sekiguchi Y."/>
        </authorList>
    </citation>
    <scope>NUCLEOTIDE SEQUENCE [LARGE SCALE GENOMIC DNA]</scope>
    <source>
        <strain evidence="4">NM7</strain>
    </source>
</reference>
<evidence type="ECO:0000313" key="3">
    <source>
        <dbReference type="EMBL" id="GAT64183.1"/>
    </source>
</evidence>
<dbReference type="RefSeq" id="WP_068706047.1">
    <property type="nucleotide sequence ID" value="NZ_BDCR01000004.1"/>
</dbReference>